<dbReference type="GO" id="GO:0008168">
    <property type="term" value="F:methyltransferase activity"/>
    <property type="evidence" value="ECO:0007669"/>
    <property type="project" value="UniProtKB-KW"/>
</dbReference>
<evidence type="ECO:0000259" key="4">
    <source>
        <dbReference type="Pfam" id="PF10672"/>
    </source>
</evidence>
<dbReference type="AlphaFoldDB" id="A0A1G2T5M6"/>
<dbReference type="Gene3D" id="3.40.50.150">
    <property type="entry name" value="Vaccinia Virus protein VP39"/>
    <property type="match status" value="1"/>
</dbReference>
<protein>
    <recommendedName>
        <fullName evidence="4">S-adenosylmethionine-dependent methyltransferase domain-containing protein</fullName>
    </recommendedName>
</protein>
<dbReference type="InterPro" id="IPR029063">
    <property type="entry name" value="SAM-dependent_MTases_sf"/>
</dbReference>
<organism evidence="5 6">
    <name type="scientific">Candidatus Zambryskibacteria bacterium RIFCSPHIGHO2_02_38_10.5</name>
    <dbReference type="NCBI Taxonomy" id="1802742"/>
    <lineage>
        <taxon>Bacteria</taxon>
        <taxon>Candidatus Zambryskiibacteriota</taxon>
    </lineage>
</organism>
<reference evidence="5 6" key="1">
    <citation type="journal article" date="2016" name="Nat. Commun.">
        <title>Thousands of microbial genomes shed light on interconnected biogeochemical processes in an aquifer system.</title>
        <authorList>
            <person name="Anantharaman K."/>
            <person name="Brown C.T."/>
            <person name="Hug L.A."/>
            <person name="Sharon I."/>
            <person name="Castelle C.J."/>
            <person name="Probst A.J."/>
            <person name="Thomas B.C."/>
            <person name="Singh A."/>
            <person name="Wilkins M.J."/>
            <person name="Karaoz U."/>
            <person name="Brodie E.L."/>
            <person name="Williams K.H."/>
            <person name="Hubbard S.S."/>
            <person name="Banfield J.F."/>
        </authorList>
    </citation>
    <scope>NUCLEOTIDE SEQUENCE [LARGE SCALE GENOMIC DNA]</scope>
</reference>
<dbReference type="InterPro" id="IPR019614">
    <property type="entry name" value="SAM-dep_methyl-trfase"/>
</dbReference>
<dbReference type="Pfam" id="PF10672">
    <property type="entry name" value="Methyltrans_SAM"/>
    <property type="match status" value="1"/>
</dbReference>
<gene>
    <name evidence="5" type="ORF">A2W58_01805</name>
</gene>
<dbReference type="CDD" id="cd02440">
    <property type="entry name" value="AdoMet_MTases"/>
    <property type="match status" value="1"/>
</dbReference>
<dbReference type="GO" id="GO:0032259">
    <property type="term" value="P:methylation"/>
    <property type="evidence" value="ECO:0007669"/>
    <property type="project" value="UniProtKB-KW"/>
</dbReference>
<dbReference type="Proteomes" id="UP000179264">
    <property type="component" value="Unassembled WGS sequence"/>
</dbReference>
<evidence type="ECO:0000313" key="6">
    <source>
        <dbReference type="Proteomes" id="UP000179264"/>
    </source>
</evidence>
<dbReference type="EMBL" id="MHVL01000044">
    <property type="protein sequence ID" value="OHA92596.1"/>
    <property type="molecule type" value="Genomic_DNA"/>
</dbReference>
<dbReference type="InterPro" id="IPR013780">
    <property type="entry name" value="Glyco_hydro_b"/>
</dbReference>
<keyword evidence="1" id="KW-0489">Methyltransferase</keyword>
<accession>A0A1G2T5M6</accession>
<name>A0A1G2T5M6_9BACT</name>
<comment type="caution">
    <text evidence="5">The sequence shown here is derived from an EMBL/GenBank/DDBJ whole genome shotgun (WGS) entry which is preliminary data.</text>
</comment>
<evidence type="ECO:0000313" key="5">
    <source>
        <dbReference type="EMBL" id="OHA92596.1"/>
    </source>
</evidence>
<evidence type="ECO:0000256" key="1">
    <source>
        <dbReference type="ARBA" id="ARBA00022603"/>
    </source>
</evidence>
<keyword evidence="3" id="KW-0949">S-adenosyl-L-methionine</keyword>
<dbReference type="PANTHER" id="PTHR43042">
    <property type="entry name" value="SAM-DEPENDENT METHYLTRANSFERASE"/>
    <property type="match status" value="1"/>
</dbReference>
<dbReference type="Gene3D" id="2.60.40.1180">
    <property type="entry name" value="Golgi alpha-mannosidase II"/>
    <property type="match status" value="1"/>
</dbReference>
<evidence type="ECO:0000256" key="2">
    <source>
        <dbReference type="ARBA" id="ARBA00022679"/>
    </source>
</evidence>
<evidence type="ECO:0000256" key="3">
    <source>
        <dbReference type="ARBA" id="ARBA00022691"/>
    </source>
</evidence>
<dbReference type="PANTHER" id="PTHR43042:SF2">
    <property type="entry name" value="SAM-DEPENDENT METHYLTRANSFERASE"/>
    <property type="match status" value="1"/>
</dbReference>
<keyword evidence="2" id="KW-0808">Transferase</keyword>
<dbReference type="SUPFAM" id="SSF53335">
    <property type="entry name" value="S-adenosyl-L-methionine-dependent methyltransferases"/>
    <property type="match status" value="1"/>
</dbReference>
<sequence>MEHILQNILVAERSDDYELLDSGDGQKLERYGRVVLSRPDPQALWPKMLSKSKWDDISAKFERVRTTGKWQIMKEISDPWQVTLEGITFSLKLLPSKHIGLFPEQSAQWEWIADKIQTRTTQGNPVYVLNLFGYTGGASLACAKAGAEVTHVDSSKFAVDLAMKNRDLSGLKEKPIRFIVDDVRKFAEREIKRGSKYDIIILDPPVYGKGLKGEVWNIENDLMSLLLRLKNIISLEPLSVMLNGYASGYSSMTYSQMLFSAFSDFGGKVSFGELAIKESSGNRLLSSGIFARWLK</sequence>
<feature type="domain" description="S-adenosylmethionine-dependent methyltransferase" evidence="4">
    <location>
        <begin position="73"/>
        <end position="231"/>
    </location>
</feature>
<proteinExistence type="predicted"/>